<evidence type="ECO:0000259" key="8">
    <source>
        <dbReference type="SMART" id="SM01332"/>
    </source>
</evidence>
<dbReference type="SMART" id="SM01332">
    <property type="entry name" value="Cyclin_C"/>
    <property type="match status" value="1"/>
</dbReference>
<dbReference type="EMBL" id="JAODUP010000007">
    <property type="protein sequence ID" value="KAK2169775.1"/>
    <property type="molecule type" value="Genomic_DNA"/>
</dbReference>
<reference evidence="9" key="1">
    <citation type="journal article" date="2023" name="Mol. Biol. Evol.">
        <title>Third-Generation Sequencing Reveals the Adaptive Role of the Epigenome in Three Deep-Sea Polychaetes.</title>
        <authorList>
            <person name="Perez M."/>
            <person name="Aroh O."/>
            <person name="Sun Y."/>
            <person name="Lan Y."/>
            <person name="Juniper S.K."/>
            <person name="Young C.R."/>
            <person name="Angers B."/>
            <person name="Qian P.Y."/>
        </authorList>
    </citation>
    <scope>NUCLEOTIDE SEQUENCE</scope>
    <source>
        <strain evidence="9">P08H-3</strain>
    </source>
</reference>
<dbReference type="SUPFAM" id="SSF47954">
    <property type="entry name" value="Cyclin-like"/>
    <property type="match status" value="2"/>
</dbReference>
<dbReference type="Pfam" id="PF00134">
    <property type="entry name" value="Cyclin_N"/>
    <property type="match status" value="1"/>
</dbReference>
<dbReference type="InterPro" id="IPR046965">
    <property type="entry name" value="Cyclin_A/B-like"/>
</dbReference>
<accession>A0AAD9KET9</accession>
<dbReference type="InterPro" id="IPR006671">
    <property type="entry name" value="Cyclin_N"/>
</dbReference>
<keyword evidence="4 6" id="KW-0195">Cyclin</keyword>
<evidence type="ECO:0000256" key="2">
    <source>
        <dbReference type="ARBA" id="ARBA00022618"/>
    </source>
</evidence>
<dbReference type="Gene3D" id="1.10.472.10">
    <property type="entry name" value="Cyclin-like"/>
    <property type="match status" value="2"/>
</dbReference>
<dbReference type="GO" id="GO:0016538">
    <property type="term" value="F:cyclin-dependent protein serine/threonine kinase regulator activity"/>
    <property type="evidence" value="ECO:0007669"/>
    <property type="project" value="InterPro"/>
</dbReference>
<keyword evidence="3" id="KW-0498">Mitosis</keyword>
<dbReference type="SMART" id="SM00385">
    <property type="entry name" value="CYCLIN"/>
    <property type="match status" value="2"/>
</dbReference>
<evidence type="ECO:0000256" key="3">
    <source>
        <dbReference type="ARBA" id="ARBA00022776"/>
    </source>
</evidence>
<dbReference type="CDD" id="cd20505">
    <property type="entry name" value="CYCLIN_CCNA_rpt2"/>
    <property type="match status" value="1"/>
</dbReference>
<dbReference type="Proteomes" id="UP001208570">
    <property type="component" value="Unassembled WGS sequence"/>
</dbReference>
<evidence type="ECO:0000313" key="9">
    <source>
        <dbReference type="EMBL" id="KAK2169775.1"/>
    </source>
</evidence>
<evidence type="ECO:0000256" key="1">
    <source>
        <dbReference type="ARBA" id="ARBA00006955"/>
    </source>
</evidence>
<dbReference type="PANTHER" id="PTHR10177">
    <property type="entry name" value="CYCLINS"/>
    <property type="match status" value="1"/>
</dbReference>
<dbReference type="InterPro" id="IPR039361">
    <property type="entry name" value="Cyclin"/>
</dbReference>
<gene>
    <name evidence="9" type="ORF">LSH36_7g15015</name>
</gene>
<dbReference type="InterPro" id="IPR013763">
    <property type="entry name" value="Cyclin-like_dom"/>
</dbReference>
<dbReference type="InterPro" id="IPR032447">
    <property type="entry name" value="Cyclin-A_N"/>
</dbReference>
<proteinExistence type="inferred from homology"/>
<protein>
    <recommendedName>
        <fullName evidence="11">Cyclin A</fullName>
    </recommendedName>
</protein>
<dbReference type="InterPro" id="IPR048258">
    <property type="entry name" value="Cyclins_cyclin-box"/>
</dbReference>
<comment type="similarity">
    <text evidence="1">Belongs to the cyclin family. Cyclin AB subfamily.</text>
</comment>
<sequence>MSSAYEEFTGFAVHEDNENISARKTKRHDLQGQAPANKRAALGTITNTDDLRVQPRRTAKQGFIHDENSYPGEGKCLQIQSSQLYKINATQQRQTFAIHVDDTESGQNGSDVSAVNLESSAVLQPPFNASLHQTERISIDSPGIKDSPMLLDETCISIDDEESRCKEGLRKVLTVPQYSSDIYAYLREAELRNRPKTGYMRKQPDITINMRSILVDWLVEVAEEYKLHRETLCLSVNYIDRFLSQMSVVRGKLQLVGAASMFLAAKYEEIYPPEVREFVYITDDTYTKKQVLRMEHLVLKVLSFDVAVPTFNWFCEKFLHDLDADEKTSSLAMYLAELTMIESEPFLNYLPSVIAASAICLANITLKQDPWPHCMVESTGYGMGDLNDCIQHMYSAFCKAPHSPQQAVREKYKLDKYHQVSQLAPPPVLPTAMPPLM</sequence>
<organism evidence="9 10">
    <name type="scientific">Paralvinella palmiformis</name>
    <dbReference type="NCBI Taxonomy" id="53620"/>
    <lineage>
        <taxon>Eukaryota</taxon>
        <taxon>Metazoa</taxon>
        <taxon>Spiralia</taxon>
        <taxon>Lophotrochozoa</taxon>
        <taxon>Annelida</taxon>
        <taxon>Polychaeta</taxon>
        <taxon>Sedentaria</taxon>
        <taxon>Canalipalpata</taxon>
        <taxon>Terebellida</taxon>
        <taxon>Terebelliformia</taxon>
        <taxon>Alvinellidae</taxon>
        <taxon>Paralvinella</taxon>
    </lineage>
</organism>
<evidence type="ECO:0000259" key="7">
    <source>
        <dbReference type="SMART" id="SM00385"/>
    </source>
</evidence>
<evidence type="ECO:0000313" key="10">
    <source>
        <dbReference type="Proteomes" id="UP001208570"/>
    </source>
</evidence>
<dbReference type="GO" id="GO:0044772">
    <property type="term" value="P:mitotic cell cycle phase transition"/>
    <property type="evidence" value="ECO:0007669"/>
    <property type="project" value="InterPro"/>
</dbReference>
<feature type="domain" description="Cyclin-like" evidence="7">
    <location>
        <begin position="312"/>
        <end position="395"/>
    </location>
</feature>
<feature type="domain" description="Cyclin C-terminal" evidence="8">
    <location>
        <begin position="309"/>
        <end position="426"/>
    </location>
</feature>
<evidence type="ECO:0008006" key="11">
    <source>
        <dbReference type="Google" id="ProtNLM"/>
    </source>
</evidence>
<dbReference type="InterPro" id="IPR036915">
    <property type="entry name" value="Cyclin-like_sf"/>
</dbReference>
<dbReference type="FunFam" id="1.10.472.10:FF:000001">
    <property type="entry name" value="G2/mitotic-specific cyclin"/>
    <property type="match status" value="1"/>
</dbReference>
<dbReference type="PROSITE" id="PS00292">
    <property type="entry name" value="CYCLINS"/>
    <property type="match status" value="1"/>
</dbReference>
<evidence type="ECO:0000256" key="5">
    <source>
        <dbReference type="ARBA" id="ARBA00023306"/>
    </source>
</evidence>
<evidence type="ECO:0000256" key="6">
    <source>
        <dbReference type="RuleBase" id="RU000383"/>
    </source>
</evidence>
<comment type="caution">
    <text evidence="9">The sequence shown here is derived from an EMBL/GenBank/DDBJ whole genome shotgun (WGS) entry which is preliminary data.</text>
</comment>
<dbReference type="CDD" id="cd20504">
    <property type="entry name" value="CYCLIN_CCNA_rpt1"/>
    <property type="match status" value="1"/>
</dbReference>
<evidence type="ECO:0000256" key="4">
    <source>
        <dbReference type="ARBA" id="ARBA00023127"/>
    </source>
</evidence>
<keyword evidence="10" id="KW-1185">Reference proteome</keyword>
<name>A0AAD9KET9_9ANNE</name>
<feature type="domain" description="Cyclin-like" evidence="7">
    <location>
        <begin position="216"/>
        <end position="300"/>
    </location>
</feature>
<keyword evidence="5" id="KW-0131">Cell cycle</keyword>
<keyword evidence="2" id="KW-0132">Cell division</keyword>
<dbReference type="GO" id="GO:0051301">
    <property type="term" value="P:cell division"/>
    <property type="evidence" value="ECO:0007669"/>
    <property type="project" value="UniProtKB-KW"/>
</dbReference>
<dbReference type="InterPro" id="IPR004367">
    <property type="entry name" value="Cyclin_C-dom"/>
</dbReference>
<dbReference type="AlphaFoldDB" id="A0AAD9KET9"/>
<dbReference type="Pfam" id="PF16500">
    <property type="entry name" value="Cyclin_N2"/>
    <property type="match status" value="1"/>
</dbReference>
<dbReference type="Pfam" id="PF02984">
    <property type="entry name" value="Cyclin_C"/>
    <property type="match status" value="1"/>
</dbReference>
<dbReference type="PIRSF" id="PIRSF001771">
    <property type="entry name" value="Cyclin_A_B_D_E"/>
    <property type="match status" value="1"/>
</dbReference>